<keyword evidence="1" id="KW-0732">Signal</keyword>
<proteinExistence type="predicted"/>
<gene>
    <name evidence="3" type="ORF">ACFPVY_08825</name>
</gene>
<reference evidence="4" key="1">
    <citation type="journal article" date="2019" name="Int. J. Syst. Evol. Microbiol.">
        <title>The Global Catalogue of Microorganisms (GCM) 10K type strain sequencing project: providing services to taxonomists for standard genome sequencing and annotation.</title>
        <authorList>
            <consortium name="The Broad Institute Genomics Platform"/>
            <consortium name="The Broad Institute Genome Sequencing Center for Infectious Disease"/>
            <person name="Wu L."/>
            <person name="Ma J."/>
        </authorList>
    </citation>
    <scope>NUCLEOTIDE SEQUENCE [LARGE SCALE GENOMIC DNA]</scope>
    <source>
        <strain evidence="4">CCUG 49679</strain>
    </source>
</reference>
<name>A0ABW1PMT2_9FLAO</name>
<dbReference type="Proteomes" id="UP001596287">
    <property type="component" value="Unassembled WGS sequence"/>
</dbReference>
<feature type="signal peptide" evidence="1">
    <location>
        <begin position="1"/>
        <end position="20"/>
    </location>
</feature>
<dbReference type="RefSeq" id="WP_379791616.1">
    <property type="nucleotide sequence ID" value="NZ_JBHSQB010000007.1"/>
</dbReference>
<evidence type="ECO:0000256" key="1">
    <source>
        <dbReference type="SAM" id="SignalP"/>
    </source>
</evidence>
<dbReference type="InterPro" id="IPR025665">
    <property type="entry name" value="Beta-barrel_OMP_2"/>
</dbReference>
<dbReference type="InterPro" id="IPR011250">
    <property type="entry name" value="OMP/PagP_B-barrel"/>
</dbReference>
<feature type="domain" description="Outer membrane protein beta-barrel" evidence="2">
    <location>
        <begin position="34"/>
        <end position="190"/>
    </location>
</feature>
<dbReference type="Pfam" id="PF13568">
    <property type="entry name" value="OMP_b-brl_2"/>
    <property type="match status" value="1"/>
</dbReference>
<evidence type="ECO:0000259" key="2">
    <source>
        <dbReference type="Pfam" id="PF13568"/>
    </source>
</evidence>
<evidence type="ECO:0000313" key="4">
    <source>
        <dbReference type="Proteomes" id="UP001596287"/>
    </source>
</evidence>
<comment type="caution">
    <text evidence="3">The sequence shown here is derived from an EMBL/GenBank/DDBJ whole genome shotgun (WGS) entry which is preliminary data.</text>
</comment>
<keyword evidence="4" id="KW-1185">Reference proteome</keyword>
<dbReference type="EMBL" id="JBHSQB010000007">
    <property type="protein sequence ID" value="MFC6096750.1"/>
    <property type="molecule type" value="Genomic_DNA"/>
</dbReference>
<evidence type="ECO:0000313" key="3">
    <source>
        <dbReference type="EMBL" id="MFC6096750.1"/>
    </source>
</evidence>
<sequence length="208" mass="23447">MKFFKTICLTLVLSSATLYCQEEKSSDSTEVVITKLGIGVKAGFNFATVSKGDLQKAPDARTSIYIGVHYEIPIIEDVFSVQPELIYSQQGFEKRYETEEGRKKSIYKLDYVSVPIIARYYVVRGFSLEAGPQISYKVSDKFERDVSDTEAVTLNDANDLDFGIIAGLTFQFESGFFVNGRYNRSFSEIIEDTKSKNTVIQMGVGYKF</sequence>
<feature type="chain" id="PRO_5046792851" evidence="1">
    <location>
        <begin position="21"/>
        <end position="208"/>
    </location>
</feature>
<protein>
    <submittedName>
        <fullName evidence="3">Porin family protein</fullName>
    </submittedName>
</protein>
<dbReference type="SUPFAM" id="SSF56925">
    <property type="entry name" value="OMPA-like"/>
    <property type="match status" value="1"/>
</dbReference>
<accession>A0ABW1PMT2</accession>
<organism evidence="3 4">
    <name type="scientific">Flavobacterium qiangtangense</name>
    <dbReference type="NCBI Taxonomy" id="1442595"/>
    <lineage>
        <taxon>Bacteria</taxon>
        <taxon>Pseudomonadati</taxon>
        <taxon>Bacteroidota</taxon>
        <taxon>Flavobacteriia</taxon>
        <taxon>Flavobacteriales</taxon>
        <taxon>Flavobacteriaceae</taxon>
        <taxon>Flavobacterium</taxon>
    </lineage>
</organism>